<name>A0ABQ3LQ17_9SPHN</name>
<evidence type="ECO:0000256" key="1">
    <source>
        <dbReference type="SAM" id="Phobius"/>
    </source>
</evidence>
<feature type="transmembrane region" description="Helical" evidence="1">
    <location>
        <begin position="84"/>
        <end position="106"/>
    </location>
</feature>
<organism evidence="2 3">
    <name type="scientific">Sphingomonas glacialis</name>
    <dbReference type="NCBI Taxonomy" id="658225"/>
    <lineage>
        <taxon>Bacteria</taxon>
        <taxon>Pseudomonadati</taxon>
        <taxon>Pseudomonadota</taxon>
        <taxon>Alphaproteobacteria</taxon>
        <taxon>Sphingomonadales</taxon>
        <taxon>Sphingomonadaceae</taxon>
        <taxon>Sphingomonas</taxon>
    </lineage>
</organism>
<keyword evidence="1" id="KW-0472">Membrane</keyword>
<dbReference type="InterPro" id="IPR009325">
    <property type="entry name" value="DUF983"/>
</dbReference>
<accession>A0ABQ3LQ17</accession>
<gene>
    <name evidence="2" type="ORF">GCM10008023_22420</name>
</gene>
<keyword evidence="1" id="KW-1133">Transmembrane helix</keyword>
<dbReference type="Pfam" id="PF06170">
    <property type="entry name" value="DUF983"/>
    <property type="match status" value="1"/>
</dbReference>
<protein>
    <submittedName>
        <fullName evidence="2">Membrane protein</fullName>
    </submittedName>
</protein>
<dbReference type="RefSeq" id="WP_189676350.1">
    <property type="nucleotide sequence ID" value="NZ_BNAQ01000003.1"/>
</dbReference>
<proteinExistence type="predicted"/>
<keyword evidence="1" id="KW-0812">Transmembrane</keyword>
<comment type="caution">
    <text evidence="2">The sequence shown here is derived from an EMBL/GenBank/DDBJ whole genome shotgun (WGS) entry which is preliminary data.</text>
</comment>
<sequence>MTEQRAKAVAPTPVAAALKGLCPRCGAPGLFKGVLDFGDRCKVCGLDFTTFNVGDGPAAILTLVLGAIVVGLAITIQLAYGPPIWLQMLIWLPITVVSVVGSLRIAKAALLGSEYRTAAHEGRIAPTETLP</sequence>
<feature type="transmembrane region" description="Helical" evidence="1">
    <location>
        <begin position="58"/>
        <end position="78"/>
    </location>
</feature>
<evidence type="ECO:0000313" key="3">
    <source>
        <dbReference type="Proteomes" id="UP000652430"/>
    </source>
</evidence>
<keyword evidence="3" id="KW-1185">Reference proteome</keyword>
<dbReference type="EMBL" id="BNAQ01000003">
    <property type="protein sequence ID" value="GHH17642.1"/>
    <property type="molecule type" value="Genomic_DNA"/>
</dbReference>
<reference evidence="3" key="1">
    <citation type="journal article" date="2019" name="Int. J. Syst. Evol. Microbiol.">
        <title>The Global Catalogue of Microorganisms (GCM) 10K type strain sequencing project: providing services to taxonomists for standard genome sequencing and annotation.</title>
        <authorList>
            <consortium name="The Broad Institute Genomics Platform"/>
            <consortium name="The Broad Institute Genome Sequencing Center for Infectious Disease"/>
            <person name="Wu L."/>
            <person name="Ma J."/>
        </authorList>
    </citation>
    <scope>NUCLEOTIDE SEQUENCE [LARGE SCALE GENOMIC DNA]</scope>
    <source>
        <strain evidence="3">CGMCC 1.8957</strain>
    </source>
</reference>
<evidence type="ECO:0000313" key="2">
    <source>
        <dbReference type="EMBL" id="GHH17642.1"/>
    </source>
</evidence>
<dbReference type="Proteomes" id="UP000652430">
    <property type="component" value="Unassembled WGS sequence"/>
</dbReference>